<dbReference type="Pfam" id="PF00583">
    <property type="entry name" value="Acetyltransf_1"/>
    <property type="match status" value="1"/>
</dbReference>
<dbReference type="CDD" id="cd04301">
    <property type="entry name" value="NAT_SF"/>
    <property type="match status" value="1"/>
</dbReference>
<keyword evidence="3" id="KW-1185">Reference proteome</keyword>
<name>A0ABS1HJZ4_9BACT</name>
<gene>
    <name evidence="2" type="ORF">JIV24_11690</name>
</gene>
<dbReference type="InterPro" id="IPR000182">
    <property type="entry name" value="GNAT_dom"/>
</dbReference>
<proteinExistence type="predicted"/>
<dbReference type="EMBL" id="JAENRR010000025">
    <property type="protein sequence ID" value="MBK3517997.1"/>
    <property type="molecule type" value="Genomic_DNA"/>
</dbReference>
<dbReference type="Proteomes" id="UP000605676">
    <property type="component" value="Unassembled WGS sequence"/>
</dbReference>
<protein>
    <submittedName>
        <fullName evidence="2">GNAT family N-acetyltransferase</fullName>
    </submittedName>
</protein>
<evidence type="ECO:0000313" key="3">
    <source>
        <dbReference type="Proteomes" id="UP000605676"/>
    </source>
</evidence>
<reference evidence="2 3" key="1">
    <citation type="submission" date="2021-01" db="EMBL/GenBank/DDBJ databases">
        <title>Carboxyliciviraga sp.nov., isolated from coastal sediments.</title>
        <authorList>
            <person name="Lu D."/>
            <person name="Zhang T."/>
        </authorList>
    </citation>
    <scope>NUCLEOTIDE SEQUENCE [LARGE SCALE GENOMIC DNA]</scope>
    <source>
        <strain evidence="2 3">N1Y132</strain>
    </source>
</reference>
<dbReference type="InterPro" id="IPR016181">
    <property type="entry name" value="Acyl_CoA_acyltransferase"/>
</dbReference>
<feature type="domain" description="N-acetyltransferase" evidence="1">
    <location>
        <begin position="5"/>
        <end position="151"/>
    </location>
</feature>
<dbReference type="RefSeq" id="WP_200465225.1">
    <property type="nucleotide sequence ID" value="NZ_JAENRR010000025.1"/>
</dbReference>
<evidence type="ECO:0000259" key="1">
    <source>
        <dbReference type="PROSITE" id="PS51186"/>
    </source>
</evidence>
<dbReference type="PROSITE" id="PS51186">
    <property type="entry name" value="GNAT"/>
    <property type="match status" value="1"/>
</dbReference>
<evidence type="ECO:0000313" key="2">
    <source>
        <dbReference type="EMBL" id="MBK3517997.1"/>
    </source>
</evidence>
<accession>A0ABS1HJZ4</accession>
<comment type="caution">
    <text evidence="2">The sequence shown here is derived from an EMBL/GenBank/DDBJ whole genome shotgun (WGS) entry which is preliminary data.</text>
</comment>
<sequence>MKNIGLLKKMTSQALYYYYKLSGIANKKVMVKSVKSEVSFNHISLPQREFSALSKSGKVMASGKVMLGRFQEYKYHYCILNGTIVLPLYRRRKLASKLVKARILFCRKEGFEVLIVAVEASNTPSLKMLSACGFTFPDKEQWTPWMYKEAQLYKEQDILIGQIILRDVK</sequence>
<organism evidence="2 3">
    <name type="scientific">Carboxylicivirga marina</name>
    <dbReference type="NCBI Taxonomy" id="2800988"/>
    <lineage>
        <taxon>Bacteria</taxon>
        <taxon>Pseudomonadati</taxon>
        <taxon>Bacteroidota</taxon>
        <taxon>Bacteroidia</taxon>
        <taxon>Marinilabiliales</taxon>
        <taxon>Marinilabiliaceae</taxon>
        <taxon>Carboxylicivirga</taxon>
    </lineage>
</organism>
<dbReference type="SUPFAM" id="SSF55729">
    <property type="entry name" value="Acyl-CoA N-acyltransferases (Nat)"/>
    <property type="match status" value="1"/>
</dbReference>
<dbReference type="Gene3D" id="3.40.630.30">
    <property type="match status" value="1"/>
</dbReference>